<keyword evidence="2" id="KW-0472">Membrane</keyword>
<name>A0A4U0XMF1_9PEZI</name>
<dbReference type="STRING" id="331657.A0A4U0XMF1"/>
<gene>
    <name evidence="3" type="ORF">B0A49_02925</name>
</gene>
<feature type="compositionally biased region" description="Gly residues" evidence="1">
    <location>
        <begin position="83"/>
        <end position="106"/>
    </location>
</feature>
<reference evidence="3 4" key="1">
    <citation type="submission" date="2017-03" db="EMBL/GenBank/DDBJ databases">
        <title>Genomes of endolithic fungi from Antarctica.</title>
        <authorList>
            <person name="Coleine C."/>
            <person name="Masonjones S."/>
            <person name="Stajich J.E."/>
        </authorList>
    </citation>
    <scope>NUCLEOTIDE SEQUENCE [LARGE SCALE GENOMIC DNA]</scope>
    <source>
        <strain evidence="3 4">CCFEE 5187</strain>
    </source>
</reference>
<organism evidence="3 4">
    <name type="scientific">Cryomyces minteri</name>
    <dbReference type="NCBI Taxonomy" id="331657"/>
    <lineage>
        <taxon>Eukaryota</taxon>
        <taxon>Fungi</taxon>
        <taxon>Dikarya</taxon>
        <taxon>Ascomycota</taxon>
        <taxon>Pezizomycotina</taxon>
        <taxon>Dothideomycetes</taxon>
        <taxon>Dothideomycetes incertae sedis</taxon>
        <taxon>Cryomyces</taxon>
    </lineage>
</organism>
<accession>A0A4U0XMF1</accession>
<evidence type="ECO:0000313" key="3">
    <source>
        <dbReference type="EMBL" id="TKA76015.1"/>
    </source>
</evidence>
<comment type="caution">
    <text evidence="3">The sequence shown here is derived from an EMBL/GenBank/DDBJ whole genome shotgun (WGS) entry which is preliminary data.</text>
</comment>
<evidence type="ECO:0000313" key="4">
    <source>
        <dbReference type="Proteomes" id="UP000308768"/>
    </source>
</evidence>
<keyword evidence="4" id="KW-1185">Reference proteome</keyword>
<keyword evidence="2" id="KW-1133">Transmembrane helix</keyword>
<sequence>MDSNAEVVPPASNRPYLHKGQMLSSPPISARIQGFIGSAYVFLALYFTTLFSLDPYAAAEASPFNTKNRSASRSGAPRKLGWGSLGGGSGGGSGGSGPGGPGSGGRKLGRVDDIRGPECKSCQ</sequence>
<proteinExistence type="predicted"/>
<feature type="compositionally biased region" description="Polar residues" evidence="1">
    <location>
        <begin position="63"/>
        <end position="73"/>
    </location>
</feature>
<evidence type="ECO:0000256" key="2">
    <source>
        <dbReference type="SAM" id="Phobius"/>
    </source>
</evidence>
<dbReference type="EMBL" id="NAJN01000260">
    <property type="protein sequence ID" value="TKA76015.1"/>
    <property type="molecule type" value="Genomic_DNA"/>
</dbReference>
<keyword evidence="2" id="KW-0812">Transmembrane</keyword>
<feature type="compositionally biased region" description="Basic and acidic residues" evidence="1">
    <location>
        <begin position="109"/>
        <end position="123"/>
    </location>
</feature>
<feature type="region of interest" description="Disordered" evidence="1">
    <location>
        <begin position="1"/>
        <end position="23"/>
    </location>
</feature>
<evidence type="ECO:0000256" key="1">
    <source>
        <dbReference type="SAM" id="MobiDB-lite"/>
    </source>
</evidence>
<feature type="transmembrane region" description="Helical" evidence="2">
    <location>
        <begin position="32"/>
        <end position="53"/>
    </location>
</feature>
<dbReference type="Proteomes" id="UP000308768">
    <property type="component" value="Unassembled WGS sequence"/>
</dbReference>
<protein>
    <submittedName>
        <fullName evidence="3">Uncharacterized protein</fullName>
    </submittedName>
</protein>
<feature type="region of interest" description="Disordered" evidence="1">
    <location>
        <begin position="62"/>
        <end position="123"/>
    </location>
</feature>
<dbReference type="OrthoDB" id="2121326at2759"/>
<dbReference type="AlphaFoldDB" id="A0A4U0XMF1"/>